<name>A0A919TSJ4_9ACTN</name>
<gene>
    <name evidence="2" type="ORF">Ate02nite_18620</name>
</gene>
<evidence type="ECO:0008006" key="4">
    <source>
        <dbReference type="Google" id="ProtNLM"/>
    </source>
</evidence>
<dbReference type="AlphaFoldDB" id="A0A919TSJ4"/>
<dbReference type="Proteomes" id="UP000623608">
    <property type="component" value="Unassembled WGS sequence"/>
</dbReference>
<keyword evidence="1" id="KW-0812">Transmembrane</keyword>
<protein>
    <recommendedName>
        <fullName evidence="4">Type IV pilus assembly protein PilO</fullName>
    </recommendedName>
</protein>
<feature type="transmembrane region" description="Helical" evidence="1">
    <location>
        <begin position="9"/>
        <end position="30"/>
    </location>
</feature>
<keyword evidence="3" id="KW-1185">Reference proteome</keyword>
<accession>A0A919TSJ4</accession>
<proteinExistence type="predicted"/>
<evidence type="ECO:0000313" key="3">
    <source>
        <dbReference type="Proteomes" id="UP000623608"/>
    </source>
</evidence>
<reference evidence="2" key="1">
    <citation type="submission" date="2021-01" db="EMBL/GenBank/DDBJ databases">
        <title>Whole genome shotgun sequence of Actinoplanes tereljensis NBRC 105297.</title>
        <authorList>
            <person name="Komaki H."/>
            <person name="Tamura T."/>
        </authorList>
    </citation>
    <scope>NUCLEOTIDE SEQUENCE</scope>
    <source>
        <strain evidence="2">NBRC 105297</strain>
    </source>
</reference>
<keyword evidence="1" id="KW-0472">Membrane</keyword>
<organism evidence="2 3">
    <name type="scientific">Paractinoplanes tereljensis</name>
    <dbReference type="NCBI Taxonomy" id="571912"/>
    <lineage>
        <taxon>Bacteria</taxon>
        <taxon>Bacillati</taxon>
        <taxon>Actinomycetota</taxon>
        <taxon>Actinomycetes</taxon>
        <taxon>Micromonosporales</taxon>
        <taxon>Micromonosporaceae</taxon>
        <taxon>Paractinoplanes</taxon>
    </lineage>
</organism>
<sequence>MGAQQSNRLWLLGGVVAMVVIVAATFLLAIKPIYAEKSDLQSQADDQDLQLVELRHDLNDLKAKDAKLDTYKAQLTTKTAALPKKYDLAGYLRLLQTSESAVTVSVDSVGISAPAKIKGLSTVYSVPITLNAKGTAVNVSKVLKRLQTVQSRAVLITSVSVSGTDSDASADIVLSAFCRNSDGCKVAS</sequence>
<dbReference type="EMBL" id="BOMY01000013">
    <property type="protein sequence ID" value="GIF19132.1"/>
    <property type="molecule type" value="Genomic_DNA"/>
</dbReference>
<evidence type="ECO:0000313" key="2">
    <source>
        <dbReference type="EMBL" id="GIF19132.1"/>
    </source>
</evidence>
<evidence type="ECO:0000256" key="1">
    <source>
        <dbReference type="SAM" id="Phobius"/>
    </source>
</evidence>
<comment type="caution">
    <text evidence="2">The sequence shown here is derived from an EMBL/GenBank/DDBJ whole genome shotgun (WGS) entry which is preliminary data.</text>
</comment>
<keyword evidence="1" id="KW-1133">Transmembrane helix</keyword>
<dbReference type="RefSeq" id="WP_203802253.1">
    <property type="nucleotide sequence ID" value="NZ_BOMY01000013.1"/>
</dbReference>